<feature type="transmembrane region" description="Helical" evidence="1">
    <location>
        <begin position="203"/>
        <end position="225"/>
    </location>
</feature>
<protein>
    <submittedName>
        <fullName evidence="2">PepSY-associated transmembrane protein</fullName>
    </submittedName>
</protein>
<dbReference type="RefSeq" id="WP_107866414.1">
    <property type="nucleotide sequence ID" value="NZ_QAON01000013.1"/>
</dbReference>
<keyword evidence="3" id="KW-1185">Reference proteome</keyword>
<dbReference type="OrthoDB" id="9204737at2"/>
<dbReference type="AlphaFoldDB" id="A0A2T5IWN0"/>
<gene>
    <name evidence="2" type="ORF">C8N29_11374</name>
</gene>
<keyword evidence="1" id="KW-1133">Transmembrane helix</keyword>
<name>A0A2T5IWN0_9GAMM</name>
<proteinExistence type="predicted"/>
<dbReference type="EMBL" id="QAON01000013">
    <property type="protein sequence ID" value="PTQ88307.1"/>
    <property type="molecule type" value="Genomic_DNA"/>
</dbReference>
<evidence type="ECO:0000313" key="2">
    <source>
        <dbReference type="EMBL" id="PTQ88307.1"/>
    </source>
</evidence>
<evidence type="ECO:0000313" key="3">
    <source>
        <dbReference type="Proteomes" id="UP000244223"/>
    </source>
</evidence>
<comment type="caution">
    <text evidence="2">The sequence shown here is derived from an EMBL/GenBank/DDBJ whole genome shotgun (WGS) entry which is preliminary data.</text>
</comment>
<reference evidence="2 3" key="1">
    <citation type="submission" date="2018-04" db="EMBL/GenBank/DDBJ databases">
        <title>Genomic Encyclopedia of Archaeal and Bacterial Type Strains, Phase II (KMG-II): from individual species to whole genera.</title>
        <authorList>
            <person name="Goeker M."/>
        </authorList>
    </citation>
    <scope>NUCLEOTIDE SEQUENCE [LARGE SCALE GENOMIC DNA]</scope>
    <source>
        <strain evidence="2 3">DSM 5822</strain>
    </source>
</reference>
<dbReference type="Proteomes" id="UP000244223">
    <property type="component" value="Unassembled WGS sequence"/>
</dbReference>
<evidence type="ECO:0000256" key="1">
    <source>
        <dbReference type="SAM" id="Phobius"/>
    </source>
</evidence>
<sequence>MAKKLHWRFWLLRWHRRIGIVLGFFLLWMLATGALINHSDDLGLAKKNLQSSLWHEWYGLTPPKTLKIGQQSVSFREKSVWLGQDNIGACAEFIGWLTHKDYGVLACTDHVWLMLTNGDIVDQLDRSRGLNIDISAIGQYQEHLFIRDTQQQTWQLNVDDLSLSPSINSHQLIAWQAQFILNSSLSQEQLLLDLHSGRLGGKWGVWLVDILSIGVCVLVLSGWFLSRKRHRHGL</sequence>
<keyword evidence="1" id="KW-0472">Membrane</keyword>
<keyword evidence="1 2" id="KW-0812">Transmembrane</keyword>
<organism evidence="2 3">
    <name type="scientific">Agitococcus lubricus</name>
    <dbReference type="NCBI Taxonomy" id="1077255"/>
    <lineage>
        <taxon>Bacteria</taxon>
        <taxon>Pseudomonadati</taxon>
        <taxon>Pseudomonadota</taxon>
        <taxon>Gammaproteobacteria</taxon>
        <taxon>Moraxellales</taxon>
        <taxon>Moraxellaceae</taxon>
        <taxon>Agitococcus</taxon>
    </lineage>
</organism>
<accession>A0A2T5IWN0</accession>
<dbReference type="Pfam" id="PF03929">
    <property type="entry name" value="PepSY_TM"/>
    <property type="match status" value="1"/>
</dbReference>
<dbReference type="InterPro" id="IPR005625">
    <property type="entry name" value="PepSY-ass_TM"/>
</dbReference>